<proteinExistence type="predicted"/>
<evidence type="ECO:0000313" key="2">
    <source>
        <dbReference type="Proteomes" id="UP000192738"/>
    </source>
</evidence>
<dbReference type="EMBL" id="FWXI01000001">
    <property type="protein sequence ID" value="SMC32651.1"/>
    <property type="molecule type" value="Genomic_DNA"/>
</dbReference>
<dbReference type="AlphaFoldDB" id="A0A1W1Y9X9"/>
<dbReference type="STRING" id="112901.SAMN04488500_101133"/>
<accession>A0A1W1Y9X9</accession>
<reference evidence="1 2" key="1">
    <citation type="submission" date="2017-04" db="EMBL/GenBank/DDBJ databases">
        <authorList>
            <person name="Afonso C.L."/>
            <person name="Miller P.J."/>
            <person name="Scott M.A."/>
            <person name="Spackman E."/>
            <person name="Goraichik I."/>
            <person name="Dimitrov K.M."/>
            <person name="Suarez D.L."/>
            <person name="Swayne D.E."/>
        </authorList>
    </citation>
    <scope>NUCLEOTIDE SEQUENCE [LARGE SCALE GENOMIC DNA]</scope>
    <source>
        <strain evidence="1 2">DSM 5090</strain>
    </source>
</reference>
<evidence type="ECO:0000313" key="1">
    <source>
        <dbReference type="EMBL" id="SMC32651.1"/>
    </source>
</evidence>
<name>A0A1W1Y9X9_9FIRM</name>
<sequence>MLGSPGKLYCRILALLGTFKNPFDEVSMLLVIKDYKVTPYNPFSDFISLCEAVFFLPAGYR</sequence>
<organism evidence="1 2">
    <name type="scientific">Sporomusa malonica</name>
    <dbReference type="NCBI Taxonomy" id="112901"/>
    <lineage>
        <taxon>Bacteria</taxon>
        <taxon>Bacillati</taxon>
        <taxon>Bacillota</taxon>
        <taxon>Negativicutes</taxon>
        <taxon>Selenomonadales</taxon>
        <taxon>Sporomusaceae</taxon>
        <taxon>Sporomusa</taxon>
    </lineage>
</organism>
<gene>
    <name evidence="1" type="ORF">SAMN04488500_101133</name>
</gene>
<keyword evidence="2" id="KW-1185">Reference proteome</keyword>
<dbReference type="Proteomes" id="UP000192738">
    <property type="component" value="Unassembled WGS sequence"/>
</dbReference>
<protein>
    <submittedName>
        <fullName evidence="1">Uncharacterized protein</fullName>
    </submittedName>
</protein>